<evidence type="ECO:0000313" key="1">
    <source>
        <dbReference type="EMBL" id="ADO98138.1"/>
    </source>
</evidence>
<evidence type="ECO:0000313" key="2">
    <source>
        <dbReference type="Proteomes" id="UP000006527"/>
    </source>
</evidence>
<name>E3SKZ0_9CAUD</name>
<dbReference type="GeneID" id="10328641"/>
<protein>
    <submittedName>
        <fullName evidence="1">Uncharacterized protein</fullName>
    </submittedName>
</protein>
<organism evidence="1 2">
    <name type="scientific">Synechococcus phage S-SSM7</name>
    <dbReference type="NCBI Taxonomy" id="445686"/>
    <lineage>
        <taxon>Viruses</taxon>
        <taxon>Duplodnaviria</taxon>
        <taxon>Heunggongvirae</taxon>
        <taxon>Uroviricota</taxon>
        <taxon>Caudoviricetes</taxon>
        <taxon>Pantevenvirales</taxon>
        <taxon>Kyanoviridae</taxon>
        <taxon>Lipsvirus</taxon>
        <taxon>Lipsvirus ssm7</taxon>
    </lineage>
</organism>
<dbReference type="RefSeq" id="YP_004324125.1">
    <property type="nucleotide sequence ID" value="NC_015287.1"/>
</dbReference>
<gene>
    <name evidence="1" type="ORF">SSSM7_072</name>
</gene>
<reference evidence="1 2" key="1">
    <citation type="journal article" date="2010" name="Environ. Microbiol.">
        <title>Genomic analysis of oceanic cyanobacterial myoviruses compared with T4-like myoviruses from diverse hosts and environments.</title>
        <authorList>
            <person name="Sullivan M.B."/>
            <person name="Huang K.H."/>
            <person name="Ignacio-Espinoza J.C."/>
            <person name="Berlin A.M."/>
            <person name="Kelly L."/>
            <person name="Weigele P.R."/>
            <person name="DeFrancesco A.S."/>
            <person name="Kern S.E."/>
            <person name="Thompson L.R."/>
            <person name="Young S."/>
            <person name="Yandava C."/>
            <person name="Fu R."/>
            <person name="Krastins B."/>
            <person name="Chase M."/>
            <person name="Sarracino D."/>
            <person name="Osburne M.S."/>
            <person name="Henn M.R."/>
            <person name="Chisholm S.W."/>
        </authorList>
    </citation>
    <scope>NUCLEOTIDE SEQUENCE [LARGE SCALE GENOMIC DNA]</scope>
    <source>
        <strain evidence="1">8109-3</strain>
    </source>
</reference>
<dbReference type="KEGG" id="vg:10328641"/>
<keyword evidence="2" id="KW-1185">Reference proteome</keyword>
<proteinExistence type="predicted"/>
<sequence>MECEIMAYCDVCGNFDESHRESMEYPKDSRHCIQDYQPELYYYWDYPLEEDYDWRDTLPHADCVCEICFDILNGENKIKWKCASC</sequence>
<dbReference type="OrthoDB" id="26590at10239"/>
<dbReference type="EMBL" id="GU071098">
    <property type="protein sequence ID" value="ADO98138.1"/>
    <property type="molecule type" value="Genomic_DNA"/>
</dbReference>
<accession>E3SKZ0</accession>
<dbReference type="Proteomes" id="UP000006527">
    <property type="component" value="Segment"/>
</dbReference>